<evidence type="ECO:0000313" key="2">
    <source>
        <dbReference type="EMBL" id="KAK9806075.1"/>
    </source>
</evidence>
<dbReference type="PANTHER" id="PTHR47661">
    <property type="entry name" value="PHOSPHOGLUCAN PHOSPHATASE LSF1, CHLOROPLASTIC"/>
    <property type="match status" value="1"/>
</dbReference>
<protein>
    <recommendedName>
        <fullName evidence="1">PDZ domain-containing protein</fullName>
    </recommendedName>
</protein>
<dbReference type="SMART" id="SM00228">
    <property type="entry name" value="PDZ"/>
    <property type="match status" value="1"/>
</dbReference>
<dbReference type="Proteomes" id="UP001489004">
    <property type="component" value="Unassembled WGS sequence"/>
</dbReference>
<keyword evidence="3" id="KW-1185">Reference proteome</keyword>
<dbReference type="AlphaFoldDB" id="A0AAW1PCQ8"/>
<dbReference type="Pfam" id="PF00595">
    <property type="entry name" value="PDZ"/>
    <property type="match status" value="1"/>
</dbReference>
<organism evidence="2 3">
    <name type="scientific">[Myrmecia] bisecta</name>
    <dbReference type="NCBI Taxonomy" id="41462"/>
    <lineage>
        <taxon>Eukaryota</taxon>
        <taxon>Viridiplantae</taxon>
        <taxon>Chlorophyta</taxon>
        <taxon>core chlorophytes</taxon>
        <taxon>Trebouxiophyceae</taxon>
        <taxon>Trebouxiales</taxon>
        <taxon>Trebouxiaceae</taxon>
        <taxon>Myrmecia</taxon>
    </lineage>
</organism>
<reference evidence="2 3" key="1">
    <citation type="journal article" date="2024" name="Nat. Commun.">
        <title>Phylogenomics reveals the evolutionary origins of lichenization in chlorophyte algae.</title>
        <authorList>
            <person name="Puginier C."/>
            <person name="Libourel C."/>
            <person name="Otte J."/>
            <person name="Skaloud P."/>
            <person name="Haon M."/>
            <person name="Grisel S."/>
            <person name="Petersen M."/>
            <person name="Berrin J.G."/>
            <person name="Delaux P.M."/>
            <person name="Dal Grande F."/>
            <person name="Keller J."/>
        </authorList>
    </citation>
    <scope>NUCLEOTIDE SEQUENCE [LARGE SCALE GENOMIC DNA]</scope>
    <source>
        <strain evidence="2 3">SAG 2043</strain>
    </source>
</reference>
<dbReference type="PROSITE" id="PS50106">
    <property type="entry name" value="PDZ"/>
    <property type="match status" value="1"/>
</dbReference>
<dbReference type="InterPro" id="IPR036034">
    <property type="entry name" value="PDZ_sf"/>
</dbReference>
<sequence length="131" mass="14242">MSWGRETQLQQAAEDVAPPGCARYTAVLGKPLGLVLEERKSGGIFVAEVQVGGNAERDGQISAGDELLATSGITHTREMQYQDNIVKTGETVVRLTCRGENFNTVMAAIGSHQAHQKVTLEFQRCDPNQKQ</sequence>
<accession>A0AAW1PCQ8</accession>
<dbReference type="EMBL" id="JALJOR010000014">
    <property type="protein sequence ID" value="KAK9806075.1"/>
    <property type="molecule type" value="Genomic_DNA"/>
</dbReference>
<dbReference type="SUPFAM" id="SSF50156">
    <property type="entry name" value="PDZ domain-like"/>
    <property type="match status" value="1"/>
</dbReference>
<gene>
    <name evidence="2" type="ORF">WJX72_000187</name>
</gene>
<comment type="caution">
    <text evidence="2">The sequence shown here is derived from an EMBL/GenBank/DDBJ whole genome shotgun (WGS) entry which is preliminary data.</text>
</comment>
<evidence type="ECO:0000313" key="3">
    <source>
        <dbReference type="Proteomes" id="UP001489004"/>
    </source>
</evidence>
<feature type="domain" description="PDZ" evidence="1">
    <location>
        <begin position="29"/>
        <end position="83"/>
    </location>
</feature>
<dbReference type="CDD" id="cd00136">
    <property type="entry name" value="PDZ_canonical"/>
    <property type="match status" value="1"/>
</dbReference>
<name>A0AAW1PCQ8_9CHLO</name>
<proteinExistence type="predicted"/>
<dbReference type="InterPro" id="IPR001478">
    <property type="entry name" value="PDZ"/>
</dbReference>
<evidence type="ECO:0000259" key="1">
    <source>
        <dbReference type="PROSITE" id="PS50106"/>
    </source>
</evidence>
<dbReference type="Gene3D" id="2.30.42.10">
    <property type="match status" value="1"/>
</dbReference>